<comment type="caution">
    <text evidence="1">The sequence shown here is derived from an EMBL/GenBank/DDBJ whole genome shotgun (WGS) entry which is preliminary data.</text>
</comment>
<organism evidence="1 2">
    <name type="scientific">Nostoc minutum NIES-26</name>
    <dbReference type="NCBI Taxonomy" id="1844469"/>
    <lineage>
        <taxon>Bacteria</taxon>
        <taxon>Bacillati</taxon>
        <taxon>Cyanobacteriota</taxon>
        <taxon>Cyanophyceae</taxon>
        <taxon>Nostocales</taxon>
        <taxon>Nostocaceae</taxon>
        <taxon>Nostoc</taxon>
    </lineage>
</organism>
<dbReference type="Proteomes" id="UP000252107">
    <property type="component" value="Unassembled WGS sequence"/>
</dbReference>
<reference evidence="1" key="1">
    <citation type="submission" date="2016-04" db="EMBL/GenBank/DDBJ databases">
        <authorList>
            <person name="Tabuchi Yagui T.R."/>
        </authorList>
    </citation>
    <scope>NUCLEOTIDE SEQUENCE [LARGE SCALE GENOMIC DNA]</scope>
    <source>
        <strain evidence="1">NIES-26</strain>
    </source>
</reference>
<accession>A0A367Q7Z3</accession>
<dbReference type="AlphaFoldDB" id="A0A367Q7Z3"/>
<name>A0A367Q7Z3_9NOSO</name>
<proteinExistence type="predicted"/>
<evidence type="ECO:0000313" key="2">
    <source>
        <dbReference type="Proteomes" id="UP000252107"/>
    </source>
</evidence>
<keyword evidence="2" id="KW-1185">Reference proteome</keyword>
<gene>
    <name evidence="1" type="ORF">A6770_32235</name>
</gene>
<protein>
    <submittedName>
        <fullName evidence="1">Uncharacterized protein</fullName>
    </submittedName>
</protein>
<sequence>MILYTLKQDYRGNVATKKYLAKYRQLRQTYERALGKTISDETWYRVVSFLKQRFNLRVESKDADTIVETFAGLKRRYGALSPTREGFEERWQAFKHFYDSQGDYSGIEALSALANYLKINLDDVPSSTRYYWFSQAGLSYSAHGTYHSKDLALVAFVAAKWAINKRSQPMKSANISVLAIAK</sequence>
<dbReference type="EMBL" id="LXQD01000342">
    <property type="protein sequence ID" value="RCJ19232.1"/>
    <property type="molecule type" value="Genomic_DNA"/>
</dbReference>
<evidence type="ECO:0000313" key="1">
    <source>
        <dbReference type="EMBL" id="RCJ19232.1"/>
    </source>
</evidence>